<dbReference type="NCBIfam" id="TIGR00174">
    <property type="entry name" value="miaA"/>
    <property type="match status" value="1"/>
</dbReference>
<dbReference type="EC" id="2.5.1.75" evidence="10"/>
<dbReference type="HAMAP" id="MF_00185">
    <property type="entry name" value="IPP_trans"/>
    <property type="match status" value="1"/>
</dbReference>
<sequence length="336" mass="36524">MYEKRSRFNRDRQPPRRGGRPALPGPLPCADGVPRGQAETERTRPALRFDISTLSREAPVLIAGPTASGKSQLAMDIAARDGRMIVNADALQVYDRWRLLTARPSPQDEAALPHALYGHVPAQATYSVGHWLREVAPLLARPVVIVGGTGLYLSALTEGLADIPPTPPAIRAEADHRIATQGAAALLAELDPTTAARIDRLNPARIQRAWEVQAATGRGLAAWQEETAPPLLPLSQAEALVLRPDVDWLNTRIDRRFDQMIAQGALDEARAALPGWTPTLPSARAIGAPELIAHLRGDLSLPDAIAAAKTASRQYAKRQRTWFRSRMGGWRGITLP</sequence>
<dbReference type="Pfam" id="PF01715">
    <property type="entry name" value="IPPT"/>
    <property type="match status" value="1"/>
</dbReference>
<comment type="subunit">
    <text evidence="10">Monomer.</text>
</comment>
<evidence type="ECO:0000256" key="8">
    <source>
        <dbReference type="ARBA" id="ARBA00022842"/>
    </source>
</evidence>
<dbReference type="SUPFAM" id="SSF52540">
    <property type="entry name" value="P-loop containing nucleoside triphosphate hydrolases"/>
    <property type="match status" value="1"/>
</dbReference>
<dbReference type="Proteomes" id="UP001517376">
    <property type="component" value="Unassembled WGS sequence"/>
</dbReference>
<comment type="caution">
    <text evidence="10">Lacks conserved residue(s) required for the propagation of feature annotation.</text>
</comment>
<feature type="site" description="Interaction with substrate tRNA" evidence="10">
    <location>
        <position position="171"/>
    </location>
</feature>
<dbReference type="InterPro" id="IPR018022">
    <property type="entry name" value="IPT"/>
</dbReference>
<feature type="binding site" evidence="10">
    <location>
        <begin position="64"/>
        <end position="71"/>
    </location>
    <ligand>
        <name>ATP</name>
        <dbReference type="ChEBI" id="CHEBI:30616"/>
    </ligand>
</feature>
<feature type="site" description="Interaction with substrate tRNA" evidence="10">
    <location>
        <position position="149"/>
    </location>
</feature>
<comment type="catalytic activity">
    <reaction evidence="9 10 11">
        <text>adenosine(37) in tRNA + dimethylallyl diphosphate = N(6)-dimethylallyladenosine(37) in tRNA + diphosphate</text>
        <dbReference type="Rhea" id="RHEA:26482"/>
        <dbReference type="Rhea" id="RHEA-COMP:10162"/>
        <dbReference type="Rhea" id="RHEA-COMP:10375"/>
        <dbReference type="ChEBI" id="CHEBI:33019"/>
        <dbReference type="ChEBI" id="CHEBI:57623"/>
        <dbReference type="ChEBI" id="CHEBI:74411"/>
        <dbReference type="ChEBI" id="CHEBI:74415"/>
        <dbReference type="EC" id="2.5.1.75"/>
    </reaction>
</comment>
<gene>
    <name evidence="10 15" type="primary">miaA</name>
    <name evidence="15" type="ORF">GU920_15090</name>
</gene>
<keyword evidence="7 10" id="KW-0067">ATP-binding</keyword>
<keyword evidence="16" id="KW-1185">Reference proteome</keyword>
<evidence type="ECO:0000256" key="13">
    <source>
        <dbReference type="RuleBase" id="RU003785"/>
    </source>
</evidence>
<keyword evidence="8 10" id="KW-0460">Magnesium</keyword>
<evidence type="ECO:0000256" key="2">
    <source>
        <dbReference type="ARBA" id="ARBA00003213"/>
    </source>
</evidence>
<keyword evidence="6 10" id="KW-0547">Nucleotide-binding</keyword>
<evidence type="ECO:0000256" key="12">
    <source>
        <dbReference type="RuleBase" id="RU003784"/>
    </source>
</evidence>
<dbReference type="GO" id="GO:0052381">
    <property type="term" value="F:tRNA dimethylallyltransferase activity"/>
    <property type="evidence" value="ECO:0007669"/>
    <property type="project" value="UniProtKB-EC"/>
</dbReference>
<feature type="compositionally biased region" description="Basic and acidic residues" evidence="14">
    <location>
        <begin position="1"/>
        <end position="14"/>
    </location>
</feature>
<keyword evidence="4 10" id="KW-0808">Transferase</keyword>
<evidence type="ECO:0000313" key="16">
    <source>
        <dbReference type="Proteomes" id="UP001517376"/>
    </source>
</evidence>
<evidence type="ECO:0000256" key="6">
    <source>
        <dbReference type="ARBA" id="ARBA00022741"/>
    </source>
</evidence>
<dbReference type="Gene3D" id="3.40.50.300">
    <property type="entry name" value="P-loop containing nucleotide triphosphate hydrolases"/>
    <property type="match status" value="1"/>
</dbReference>
<dbReference type="Gene3D" id="1.10.20.140">
    <property type="match status" value="1"/>
</dbReference>
<evidence type="ECO:0000256" key="9">
    <source>
        <dbReference type="ARBA" id="ARBA00049563"/>
    </source>
</evidence>
<organism evidence="15 16">
    <name type="scientific">Paragemmobacter ruber</name>
    <dbReference type="NCBI Taxonomy" id="1985673"/>
    <lineage>
        <taxon>Bacteria</taxon>
        <taxon>Pseudomonadati</taxon>
        <taxon>Pseudomonadota</taxon>
        <taxon>Alphaproteobacteria</taxon>
        <taxon>Rhodobacterales</taxon>
        <taxon>Paracoccaceae</taxon>
        <taxon>Paragemmobacter</taxon>
    </lineage>
</organism>
<dbReference type="EMBL" id="JAAATW010000003">
    <property type="protein sequence ID" value="NBE08865.1"/>
    <property type="molecule type" value="Genomic_DNA"/>
</dbReference>
<feature type="binding site" evidence="10">
    <location>
        <begin position="66"/>
        <end position="71"/>
    </location>
    <ligand>
        <name>substrate</name>
    </ligand>
</feature>
<keyword evidence="5 10" id="KW-0819">tRNA processing</keyword>
<comment type="similarity">
    <text evidence="3 10 13">Belongs to the IPP transferase family.</text>
</comment>
<comment type="caution">
    <text evidence="15">The sequence shown here is derived from an EMBL/GenBank/DDBJ whole genome shotgun (WGS) entry which is preliminary data.</text>
</comment>
<evidence type="ECO:0000256" key="14">
    <source>
        <dbReference type="SAM" id="MobiDB-lite"/>
    </source>
</evidence>
<evidence type="ECO:0000256" key="7">
    <source>
        <dbReference type="ARBA" id="ARBA00022840"/>
    </source>
</evidence>
<evidence type="ECO:0000256" key="3">
    <source>
        <dbReference type="ARBA" id="ARBA00005842"/>
    </source>
</evidence>
<evidence type="ECO:0000256" key="5">
    <source>
        <dbReference type="ARBA" id="ARBA00022694"/>
    </source>
</evidence>
<evidence type="ECO:0000256" key="1">
    <source>
        <dbReference type="ARBA" id="ARBA00001946"/>
    </source>
</evidence>
<accession>A0ABW9Y8E4</accession>
<proteinExistence type="inferred from homology"/>
<dbReference type="PANTHER" id="PTHR11088:SF60">
    <property type="entry name" value="TRNA DIMETHYLALLYLTRANSFERASE"/>
    <property type="match status" value="1"/>
</dbReference>
<protein>
    <recommendedName>
        <fullName evidence="10">tRNA dimethylallyltransferase</fullName>
        <ecNumber evidence="10">2.5.1.75</ecNumber>
    </recommendedName>
    <alternativeName>
        <fullName evidence="10">Dimethylallyl diphosphate:tRNA dimethylallyltransferase</fullName>
        <shortName evidence="10">DMAPP:tRNA dimethylallyltransferase</shortName>
        <shortName evidence="10">DMATase</shortName>
    </alternativeName>
    <alternativeName>
        <fullName evidence="10">Isopentenyl-diphosphate:tRNA isopentenyltransferase</fullName>
        <shortName evidence="10">IPP transferase</shortName>
        <shortName evidence="10">IPPT</shortName>
        <shortName evidence="10">IPTase</shortName>
    </alternativeName>
</protein>
<dbReference type="PANTHER" id="PTHR11088">
    <property type="entry name" value="TRNA DIMETHYLALLYLTRANSFERASE"/>
    <property type="match status" value="1"/>
</dbReference>
<dbReference type="RefSeq" id="WP_161767895.1">
    <property type="nucleotide sequence ID" value="NZ_JAAATW010000003.1"/>
</dbReference>
<dbReference type="InterPro" id="IPR039657">
    <property type="entry name" value="Dimethylallyltransferase"/>
</dbReference>
<comment type="cofactor">
    <cofactor evidence="1 10">
        <name>Mg(2+)</name>
        <dbReference type="ChEBI" id="CHEBI:18420"/>
    </cofactor>
</comment>
<evidence type="ECO:0000256" key="11">
    <source>
        <dbReference type="RuleBase" id="RU003783"/>
    </source>
</evidence>
<reference evidence="16" key="1">
    <citation type="submission" date="2020-01" db="EMBL/GenBank/DDBJ databases">
        <title>Sphingomonas sp. strain CSW-10.</title>
        <authorList>
            <person name="Chen W.-M."/>
        </authorList>
    </citation>
    <scope>NUCLEOTIDE SEQUENCE [LARGE SCALE GENOMIC DNA]</scope>
    <source>
        <strain evidence="16">CCP-1</strain>
    </source>
</reference>
<comment type="function">
    <text evidence="2 10 12">Catalyzes the transfer of a dimethylallyl group onto the adenine at position 37 in tRNAs that read codons beginning with uridine, leading to the formation of N6-(dimethylallyl)adenosine (i(6)A).</text>
</comment>
<evidence type="ECO:0000256" key="4">
    <source>
        <dbReference type="ARBA" id="ARBA00022679"/>
    </source>
</evidence>
<evidence type="ECO:0000256" key="10">
    <source>
        <dbReference type="HAMAP-Rule" id="MF_00185"/>
    </source>
</evidence>
<name>A0ABW9Y8E4_9RHOB</name>
<feature type="region of interest" description="Disordered" evidence="14">
    <location>
        <begin position="1"/>
        <end position="44"/>
    </location>
</feature>
<dbReference type="InterPro" id="IPR027417">
    <property type="entry name" value="P-loop_NTPase"/>
</dbReference>
<evidence type="ECO:0000313" key="15">
    <source>
        <dbReference type="EMBL" id="NBE08865.1"/>
    </source>
</evidence>